<evidence type="ECO:0000313" key="4">
    <source>
        <dbReference type="Proteomes" id="UP000034956"/>
    </source>
</evidence>
<proteinExistence type="predicted"/>
<reference evidence="3 4" key="1">
    <citation type="journal article" date="2015" name="Nature">
        <title>rRNA introns, odd ribosomes, and small enigmatic genomes across a large radiation of phyla.</title>
        <authorList>
            <person name="Brown C.T."/>
            <person name="Hug L.A."/>
            <person name="Thomas B.C."/>
            <person name="Sharon I."/>
            <person name="Castelle C.J."/>
            <person name="Singh A."/>
            <person name="Wilkins M.J."/>
            <person name="Williams K.H."/>
            <person name="Banfield J.F."/>
        </authorList>
    </citation>
    <scope>NUCLEOTIDE SEQUENCE [LARGE SCALE GENOMIC DNA]</scope>
</reference>
<feature type="transmembrane region" description="Helical" evidence="1">
    <location>
        <begin position="102"/>
        <end position="125"/>
    </location>
</feature>
<gene>
    <name evidence="3" type="ORF">UY23_C0001G0207</name>
</gene>
<evidence type="ECO:0000256" key="1">
    <source>
        <dbReference type="SAM" id="Phobius"/>
    </source>
</evidence>
<dbReference type="Proteomes" id="UP000034956">
    <property type="component" value="Unassembled WGS sequence"/>
</dbReference>
<feature type="chain" id="PRO_5002540046" evidence="2">
    <location>
        <begin position="27"/>
        <end position="139"/>
    </location>
</feature>
<protein>
    <submittedName>
        <fullName evidence="3">Uncharacterized protein</fullName>
    </submittedName>
</protein>
<keyword evidence="2" id="KW-0732">Signal</keyword>
<evidence type="ECO:0000313" key="3">
    <source>
        <dbReference type="EMBL" id="KKU91601.1"/>
    </source>
</evidence>
<keyword evidence="1" id="KW-0472">Membrane</keyword>
<comment type="caution">
    <text evidence="3">The sequence shown here is derived from an EMBL/GenBank/DDBJ whole genome shotgun (WGS) entry which is preliminary data.</text>
</comment>
<feature type="transmembrane region" description="Helical" evidence="1">
    <location>
        <begin position="63"/>
        <end position="81"/>
    </location>
</feature>
<feature type="signal peptide" evidence="2">
    <location>
        <begin position="1"/>
        <end position="26"/>
    </location>
</feature>
<name>A0A0G1UBT2_9BACT</name>
<dbReference type="Pfam" id="PF18895">
    <property type="entry name" value="T4SS_pilin"/>
    <property type="match status" value="1"/>
</dbReference>
<dbReference type="EMBL" id="LCPF01000001">
    <property type="protein sequence ID" value="KKU91601.1"/>
    <property type="molecule type" value="Genomic_DNA"/>
</dbReference>
<dbReference type="InterPro" id="IPR043993">
    <property type="entry name" value="T4SS_pilin"/>
</dbReference>
<dbReference type="AlphaFoldDB" id="A0A0G1UBT2"/>
<evidence type="ECO:0000256" key="2">
    <source>
        <dbReference type="SAM" id="SignalP"/>
    </source>
</evidence>
<accession>A0A0G1UBT2</accession>
<sequence length="139" mass="14514">MAAKIFLSLALVTSAVFFLAPNPASAQVLNIWQGTSGGGCNLAGNGPCNLCDALIVASNIIQYLWYISTSIATAMIVYGALRLMIAGGSEDAVQKSKSIMTNAVLGLIIALAAWAIVNTILHLLAGSLNFPWNQIQCTS</sequence>
<keyword evidence="1" id="KW-0812">Transmembrane</keyword>
<dbReference type="PATRIC" id="fig|1618660.3.peg.214"/>
<organism evidence="3 4">
    <name type="scientific">Candidatus Jorgensenbacteria bacterium GW2011_GWA1_48_11</name>
    <dbReference type="NCBI Taxonomy" id="1618660"/>
    <lineage>
        <taxon>Bacteria</taxon>
        <taxon>Candidatus Joergenseniibacteriota</taxon>
    </lineage>
</organism>
<keyword evidence="1" id="KW-1133">Transmembrane helix</keyword>